<protein>
    <submittedName>
        <fullName evidence="8">Precorrin-2 C(20)-methyltransferase</fullName>
        <ecNumber evidence="8">2.1.1.130</ecNumber>
    </submittedName>
</protein>
<keyword evidence="3" id="KW-0169">Cobalamin biosynthesis</keyword>
<dbReference type="OrthoDB" id="9804789at2"/>
<reference evidence="8 9" key="1">
    <citation type="submission" date="2019-12" db="EMBL/GenBank/DDBJ databases">
        <title>The complete genome of the thermophilic, anoxygenic phototrophic gammaproteobacterium Thermochromatium tepidum.</title>
        <authorList>
            <person name="Sattley W.M."/>
            <person name="Swingley W.D."/>
            <person name="Burchell B.M."/>
            <person name="Gurbani S.A."/>
            <person name="Kujawa C.M."/>
            <person name="Nuccio D.A."/>
            <person name="Schladweiler J."/>
            <person name="Shaffer K.N."/>
            <person name="Stokes L.M."/>
            <person name="Touchman J.W."/>
            <person name="Blankenship R.E."/>
            <person name="Madigan M.T."/>
        </authorList>
    </citation>
    <scope>NUCLEOTIDE SEQUENCE [LARGE SCALE GENOMIC DNA]</scope>
    <source>
        <strain evidence="8 9">ATCC 43061</strain>
    </source>
</reference>
<evidence type="ECO:0000256" key="6">
    <source>
        <dbReference type="ARBA" id="ARBA00022691"/>
    </source>
</evidence>
<evidence type="ECO:0000256" key="1">
    <source>
        <dbReference type="ARBA" id="ARBA00004953"/>
    </source>
</evidence>
<dbReference type="InterPro" id="IPR006363">
    <property type="entry name" value="Cbl_synth_CobJ/CibH_dom"/>
</dbReference>
<keyword evidence="4 8" id="KW-0489">Methyltransferase</keyword>
<dbReference type="EC" id="2.1.1.130" evidence="8"/>
<dbReference type="Gene3D" id="3.40.1010.10">
    <property type="entry name" value="Cobalt-precorrin-4 Transmethylase, Domain 1"/>
    <property type="match status" value="2"/>
</dbReference>
<keyword evidence="9" id="KW-1185">Reference proteome</keyword>
<dbReference type="GO" id="GO:0032259">
    <property type="term" value="P:methylation"/>
    <property type="evidence" value="ECO:0007669"/>
    <property type="project" value="UniProtKB-KW"/>
</dbReference>
<gene>
    <name evidence="8" type="ORF">E6P07_05630</name>
</gene>
<proteinExistence type="inferred from homology"/>
<dbReference type="CDD" id="cd11646">
    <property type="entry name" value="Precorrin_3B_C17_MT"/>
    <property type="match status" value="1"/>
</dbReference>
<dbReference type="GO" id="GO:0009236">
    <property type="term" value="P:cobalamin biosynthetic process"/>
    <property type="evidence" value="ECO:0007669"/>
    <property type="project" value="UniProtKB-UniPathway"/>
</dbReference>
<evidence type="ECO:0000256" key="2">
    <source>
        <dbReference type="ARBA" id="ARBA00005879"/>
    </source>
</evidence>
<dbReference type="InterPro" id="IPR014777">
    <property type="entry name" value="4pyrrole_Mease_sub1"/>
</dbReference>
<name>A0A6I6EC35_THETI</name>
<organism evidence="8 9">
    <name type="scientific">Thermochromatium tepidum ATCC 43061</name>
    <dbReference type="NCBI Taxonomy" id="316276"/>
    <lineage>
        <taxon>Bacteria</taxon>
        <taxon>Pseudomonadati</taxon>
        <taxon>Pseudomonadota</taxon>
        <taxon>Gammaproteobacteria</taxon>
        <taxon>Chromatiales</taxon>
        <taxon>Chromatiaceae</taxon>
        <taxon>Thermochromatium</taxon>
    </lineage>
</organism>
<comment type="pathway">
    <text evidence="1">Cofactor biosynthesis; adenosylcobalamin biosynthesis.</text>
</comment>
<dbReference type="InterPro" id="IPR000878">
    <property type="entry name" value="4pyrrol_Mease"/>
</dbReference>
<dbReference type="PANTHER" id="PTHR47036:SF1">
    <property type="entry name" value="COBALT-FACTOR III C(17)-METHYLTRANSFERASE-RELATED"/>
    <property type="match status" value="1"/>
</dbReference>
<dbReference type="SUPFAM" id="SSF53790">
    <property type="entry name" value="Tetrapyrrole methylase"/>
    <property type="match status" value="2"/>
</dbReference>
<dbReference type="NCBIfam" id="TIGR01467">
    <property type="entry name" value="cobI_cbiL"/>
    <property type="match status" value="1"/>
</dbReference>
<dbReference type="Proteomes" id="UP000426424">
    <property type="component" value="Chromosome"/>
</dbReference>
<evidence type="ECO:0000313" key="8">
    <source>
        <dbReference type="EMBL" id="QGU32509.1"/>
    </source>
</evidence>
<dbReference type="InterPro" id="IPR014776">
    <property type="entry name" value="4pyrrole_Mease_sub2"/>
</dbReference>
<comment type="similarity">
    <text evidence="2">Belongs to the precorrin methyltransferase family.</text>
</comment>
<dbReference type="InterPro" id="IPR035996">
    <property type="entry name" value="4pyrrol_Methylase_sf"/>
</dbReference>
<dbReference type="UniPathway" id="UPA00148"/>
<evidence type="ECO:0000256" key="3">
    <source>
        <dbReference type="ARBA" id="ARBA00022573"/>
    </source>
</evidence>
<dbReference type="NCBIfam" id="NF004647">
    <property type="entry name" value="PRK05990.1"/>
    <property type="match status" value="1"/>
</dbReference>
<dbReference type="InterPro" id="IPR051810">
    <property type="entry name" value="Precorrin_MeTrfase"/>
</dbReference>
<keyword evidence="6" id="KW-0949">S-adenosyl-L-methionine</keyword>
<dbReference type="InterPro" id="IPR012382">
    <property type="entry name" value="CobI/CbiL"/>
</dbReference>
<dbReference type="EMBL" id="CP039268">
    <property type="protein sequence ID" value="QGU32509.1"/>
    <property type="molecule type" value="Genomic_DNA"/>
</dbReference>
<dbReference type="AlphaFoldDB" id="A0A6I6EC35"/>
<evidence type="ECO:0000313" key="9">
    <source>
        <dbReference type="Proteomes" id="UP000426424"/>
    </source>
</evidence>
<dbReference type="Gene3D" id="3.30.950.10">
    <property type="entry name" value="Methyltransferase, Cobalt-precorrin-4 Transmethylase, Domain 2"/>
    <property type="match status" value="2"/>
</dbReference>
<dbReference type="NCBIfam" id="TIGR01466">
    <property type="entry name" value="cobJ_cbiH"/>
    <property type="match status" value="1"/>
</dbReference>
<dbReference type="KEGG" id="ttp:E6P07_05630"/>
<evidence type="ECO:0000256" key="5">
    <source>
        <dbReference type="ARBA" id="ARBA00022679"/>
    </source>
</evidence>
<feature type="domain" description="Tetrapyrrole methylase" evidence="7">
    <location>
        <begin position="5"/>
        <end position="218"/>
    </location>
</feature>
<sequence>MGKGRLYGLGVGPGDPELITLKSLRYLRAAPVVAYYAAPDKPGHALTTVQPYLRPEQIRLPLIYPVTGRRPEPPYDYEGQMREFYDRAAQRVAEHLDTGRDVAVISEGDPLFYGSFMYLHDRLAERYQTEVVPGVCSVAASAAVLGTPLVYRDQRFQVVAATLPEETLIEWLDGVESAAIMKLGSHFEKVRRVLRRLGLLGRARYVERATMAGERVCPIEEVDPASVPYFSMILIPGERWPGSSASAPASVPTPERQPPRPGRLAVIGLGPGAAELMAPAARQELERAQDIVGYTTYVELAGPFRPDQRLFASDNRQELTRAQLAFELAAQGRHVALVSSGDPGVFAMAAAVFEALEQSKDPAWHAVELTVLPGISAAQAAAARAGAPLGHDFCVISLSDNLKPWSLIEHRLRQAALADLVLALYNPRSKARPDQFAQALAILRGLRAPDTPVVLGRDLGRPGEALTITTLDAVQPDQVDMRTVVIVGSSLTRRLPRPDGGTWVYTPRWSGRAPLASDPEPL</sequence>
<dbReference type="CDD" id="cd11645">
    <property type="entry name" value="Precorrin_2_C20_MT"/>
    <property type="match status" value="1"/>
</dbReference>
<dbReference type="GO" id="GO:0030788">
    <property type="term" value="F:precorrin-2 C20-methyltransferase activity"/>
    <property type="evidence" value="ECO:0007669"/>
    <property type="project" value="UniProtKB-EC"/>
</dbReference>
<evidence type="ECO:0000256" key="4">
    <source>
        <dbReference type="ARBA" id="ARBA00022603"/>
    </source>
</evidence>
<feature type="domain" description="Tetrapyrrole methylase" evidence="7">
    <location>
        <begin position="264"/>
        <end position="473"/>
    </location>
</feature>
<dbReference type="InterPro" id="IPR006364">
    <property type="entry name" value="CobI/CbiL/CobIJ_dom"/>
</dbReference>
<evidence type="ECO:0000259" key="7">
    <source>
        <dbReference type="Pfam" id="PF00590"/>
    </source>
</evidence>
<keyword evidence="5 8" id="KW-0808">Transferase</keyword>
<accession>A0A6I6EC35</accession>
<dbReference type="Pfam" id="PF00590">
    <property type="entry name" value="TP_methylase"/>
    <property type="match status" value="2"/>
</dbReference>
<dbReference type="PANTHER" id="PTHR47036">
    <property type="entry name" value="COBALT-FACTOR III C(17)-METHYLTRANSFERASE-RELATED"/>
    <property type="match status" value="1"/>
</dbReference>